<feature type="binding site" evidence="16">
    <location>
        <position position="371"/>
    </location>
    <ligand>
        <name>substrate</name>
    </ligand>
</feature>
<evidence type="ECO:0000256" key="9">
    <source>
        <dbReference type="ARBA" id="ARBA00023157"/>
    </source>
</evidence>
<dbReference type="InterPro" id="IPR006046">
    <property type="entry name" value="Alpha_amylase"/>
</dbReference>
<feature type="signal peptide" evidence="19">
    <location>
        <begin position="1"/>
        <end position="18"/>
    </location>
</feature>
<evidence type="ECO:0000256" key="19">
    <source>
        <dbReference type="SAM" id="SignalP"/>
    </source>
</evidence>
<evidence type="ECO:0000256" key="2">
    <source>
        <dbReference type="ARBA" id="ARBA00001913"/>
    </source>
</evidence>
<feature type="site" description="Transition state stabilizer" evidence="14">
    <location>
        <position position="324"/>
    </location>
</feature>
<evidence type="ECO:0000256" key="5">
    <source>
        <dbReference type="ARBA" id="ARBA00022723"/>
    </source>
</evidence>
<dbReference type="Pfam" id="PF00128">
    <property type="entry name" value="Alpha-amylase"/>
    <property type="match status" value="1"/>
</dbReference>
<evidence type="ECO:0000256" key="14">
    <source>
        <dbReference type="PIRSR" id="PIRSR001024-2"/>
    </source>
</evidence>
<evidence type="ECO:0000313" key="21">
    <source>
        <dbReference type="EMBL" id="ADD80242.1"/>
    </source>
</evidence>
<dbReference type="CAZy" id="GH13">
    <property type="family name" value="Glycoside Hydrolase Family 13"/>
</dbReference>
<evidence type="ECO:0000256" key="12">
    <source>
        <dbReference type="ARBA" id="ARBA00023295"/>
    </source>
</evidence>
<feature type="binding site" evidence="16">
    <location>
        <position position="149"/>
    </location>
    <ligand>
        <name>substrate</name>
    </ligand>
</feature>
<organism evidence="21">
    <name type="scientific">Saccharomycopsis fibuligera</name>
    <name type="common">Yeast</name>
    <dbReference type="NCBI Taxonomy" id="4944"/>
    <lineage>
        <taxon>Eukaryota</taxon>
        <taxon>Fungi</taxon>
        <taxon>Dikarya</taxon>
        <taxon>Ascomycota</taxon>
        <taxon>Saccharomycotina</taxon>
        <taxon>Saccharomycetes</taxon>
        <taxon>Saccharomycopsidaceae</taxon>
        <taxon>Saccharomycopsis</taxon>
    </lineage>
</organism>
<evidence type="ECO:0000256" key="1">
    <source>
        <dbReference type="ARBA" id="ARBA00000548"/>
    </source>
</evidence>
<keyword evidence="11 18" id="KW-0119">Carbohydrate metabolism</keyword>
<keyword evidence="5" id="KW-0479">Metal-binding</keyword>
<dbReference type="GO" id="GO:0016052">
    <property type="term" value="P:carbohydrate catabolic process"/>
    <property type="evidence" value="ECO:0007669"/>
    <property type="project" value="InterPro"/>
</dbReference>
<feature type="binding site" evidence="16">
    <location>
        <position position="110"/>
    </location>
    <ligand>
        <name>substrate</name>
    </ligand>
</feature>
<evidence type="ECO:0000256" key="4">
    <source>
        <dbReference type="ARBA" id="ARBA00012595"/>
    </source>
</evidence>
<evidence type="ECO:0000256" key="15">
    <source>
        <dbReference type="PIRSR" id="PIRSR001024-4"/>
    </source>
</evidence>
<dbReference type="Gene3D" id="2.60.40.1180">
    <property type="entry name" value="Golgi alpha-mannosidase II"/>
    <property type="match status" value="1"/>
</dbReference>
<feature type="binding site" evidence="16">
    <location>
        <position position="324"/>
    </location>
    <ligand>
        <name>substrate</name>
    </ligand>
</feature>
<feature type="domain" description="Glycosyl hydrolase family 13 catalytic" evidence="20">
    <location>
        <begin position="40"/>
        <end position="396"/>
    </location>
</feature>
<dbReference type="InterPro" id="IPR006047">
    <property type="entry name" value="GH13_cat_dom"/>
</dbReference>
<dbReference type="SMR" id="D4P4Y7"/>
<dbReference type="InterPro" id="IPR013780">
    <property type="entry name" value="Glyco_hydro_b"/>
</dbReference>
<feature type="disulfide bond" evidence="15">
    <location>
        <begin position="267"/>
        <end position="310"/>
    </location>
</feature>
<dbReference type="GO" id="GO:0004556">
    <property type="term" value="F:alpha-amylase activity"/>
    <property type="evidence" value="ECO:0007669"/>
    <property type="project" value="UniProtKB-UniRule"/>
</dbReference>
<keyword evidence="10" id="KW-0325">Glycoprotein</keyword>
<dbReference type="PANTHER" id="PTHR10357:SF215">
    <property type="entry name" value="ALPHA-AMYLASE 1"/>
    <property type="match status" value="1"/>
</dbReference>
<dbReference type="AlphaFoldDB" id="D4P4Y7"/>
<dbReference type="EC" id="3.2.1.1" evidence="4 18"/>
<evidence type="ECO:0000256" key="11">
    <source>
        <dbReference type="ARBA" id="ARBA00023277"/>
    </source>
</evidence>
<dbReference type="InterPro" id="IPR015340">
    <property type="entry name" value="A_amylase_C_dom"/>
</dbReference>
<evidence type="ECO:0000256" key="3">
    <source>
        <dbReference type="ARBA" id="ARBA00008061"/>
    </source>
</evidence>
<dbReference type="FunFam" id="3.20.20.80:FF:000120">
    <property type="entry name" value="Alpha-amylase A"/>
    <property type="match status" value="1"/>
</dbReference>
<keyword evidence="12 18" id="KW-0326">Glycosidase</keyword>
<keyword evidence="7 18" id="KW-0378">Hydrolase</keyword>
<dbReference type="CDD" id="cd11319">
    <property type="entry name" value="AmyAc_euk_AmyA"/>
    <property type="match status" value="1"/>
</dbReference>
<feature type="chain" id="PRO_5003062340" description="Alpha-amylase" evidence="19">
    <location>
        <begin position="19"/>
        <end position="494"/>
    </location>
</feature>
<proteinExistence type="inferred from homology"/>
<dbReference type="PRINTS" id="PR00110">
    <property type="entry name" value="ALPHAAMYLASE"/>
</dbReference>
<evidence type="ECO:0000256" key="7">
    <source>
        <dbReference type="ARBA" id="ARBA00022801"/>
    </source>
</evidence>
<feature type="disulfide bond" evidence="15">
    <location>
        <begin position="462"/>
        <end position="493"/>
    </location>
</feature>
<comment type="similarity">
    <text evidence="3 17">Belongs to the glycosyl hydrolase 13 family.</text>
</comment>
<name>D4P4Y7_SACFI</name>
<evidence type="ECO:0000256" key="8">
    <source>
        <dbReference type="ARBA" id="ARBA00022837"/>
    </source>
</evidence>
<evidence type="ECO:0000256" key="13">
    <source>
        <dbReference type="PIRSR" id="PIRSR001024-1"/>
    </source>
</evidence>
<accession>D4P4Y7</accession>
<dbReference type="SUPFAM" id="SSF51445">
    <property type="entry name" value="(Trans)glycosidases"/>
    <property type="match status" value="1"/>
</dbReference>
<dbReference type="PANTHER" id="PTHR10357">
    <property type="entry name" value="ALPHA-AMYLASE FAMILY MEMBER"/>
    <property type="match status" value="1"/>
</dbReference>
<comment type="catalytic activity">
    <reaction evidence="1 18">
        <text>Endohydrolysis of (1-&gt;4)-alpha-D-glucosidic linkages in polysaccharides containing three or more (1-&gt;4)-alpha-linked D-glucose units.</text>
        <dbReference type="EC" id="3.2.1.1"/>
    </reaction>
</comment>
<evidence type="ECO:0000256" key="6">
    <source>
        <dbReference type="ARBA" id="ARBA00022729"/>
    </source>
</evidence>
<protein>
    <recommendedName>
        <fullName evidence="4 18">Alpha-amylase</fullName>
        <ecNumber evidence="4 18">3.2.1.1</ecNumber>
    </recommendedName>
</protein>
<dbReference type="InterPro" id="IPR017853">
    <property type="entry name" value="GH"/>
</dbReference>
<reference evidence="21" key="1">
    <citation type="submission" date="2010-01" db="EMBL/GenBank/DDBJ databases">
        <title>A gene sequence, bioinformatics and enzymatic characteristics of alpha-amylase from Saccharomycopsis fibuligera KZ.</title>
        <authorList>
            <person name="Hostinova E."/>
            <person name="Janecek S."/>
            <person name="Gasperik J."/>
        </authorList>
    </citation>
    <scope>NUCLEOTIDE SEQUENCE</scope>
    <source>
        <strain evidence="21">KZ</strain>
    </source>
</reference>
<feature type="binding site" evidence="16">
    <location>
        <position position="261"/>
    </location>
    <ligand>
        <name>substrate</name>
    </ligand>
</feature>
<evidence type="ECO:0000256" key="10">
    <source>
        <dbReference type="ARBA" id="ARBA00023180"/>
    </source>
</evidence>
<dbReference type="Gene3D" id="3.20.20.80">
    <property type="entry name" value="Glycosidases"/>
    <property type="match status" value="1"/>
</dbReference>
<dbReference type="BRENDA" id="3.2.1.1">
    <property type="organism ID" value="2072"/>
</dbReference>
<evidence type="ECO:0000256" key="16">
    <source>
        <dbReference type="PIRSR" id="PIRSR001024-5"/>
    </source>
</evidence>
<feature type="disulfide bond" evidence="15">
    <location>
        <begin position="57"/>
        <end position="65"/>
    </location>
</feature>
<evidence type="ECO:0000256" key="18">
    <source>
        <dbReference type="RuleBase" id="RU361134"/>
    </source>
</evidence>
<dbReference type="SMART" id="SM00642">
    <property type="entry name" value="Aamy"/>
    <property type="match status" value="1"/>
</dbReference>
<dbReference type="GO" id="GO:0005509">
    <property type="term" value="F:calcium ion binding"/>
    <property type="evidence" value="ECO:0007669"/>
    <property type="project" value="InterPro"/>
</dbReference>
<keyword evidence="9 15" id="KW-1015">Disulfide bond</keyword>
<feature type="binding site" evidence="16">
    <location>
        <position position="231"/>
    </location>
    <ligand>
        <name>substrate</name>
    </ligand>
</feature>
<keyword evidence="6 19" id="KW-0732">Signal</keyword>
<dbReference type="Pfam" id="PF09260">
    <property type="entry name" value="A_amylase_dom_C"/>
    <property type="match status" value="1"/>
</dbReference>
<evidence type="ECO:0000256" key="17">
    <source>
        <dbReference type="RuleBase" id="RU003615"/>
    </source>
</evidence>
<dbReference type="PIRSF" id="PIRSF001024">
    <property type="entry name" value="Alph-amyl_fung"/>
    <property type="match status" value="1"/>
</dbReference>
<dbReference type="EMBL" id="GU570571">
    <property type="protein sequence ID" value="ADD80242.1"/>
    <property type="molecule type" value="Genomic_DNA"/>
</dbReference>
<keyword evidence="8" id="KW-0106">Calcium</keyword>
<dbReference type="InterPro" id="IPR013777">
    <property type="entry name" value="A-amylase-like"/>
</dbReference>
<sequence>MQISKAALLASLAALVSAQPVTLFKRETNADKWRSQSIYQIVTDRFARTDGDTSASCNTEDRLYCGGSFQGIINKLDYIKDMGFTAIWISPVVENIPDNTAYGYAYHGYWMKNIYKINENFGTADDLKSLAQELHDRDMLLMVDIVTNHYGSDGSGDSVDYSEYTPFNDQKYFHNYCLISNYDDQAQVQSCWEGDSSVALPDLRTEDSDVASVFNSWVKDFVGNYSIDGLRIDSAKHVDQGFFPDFVSASGVYSVGEVFQGDPAYTCPYQNYIPGVSNYPLYYPTTRFFKTTDSTSSELTQMISSVASSCSDPTLLTNFVENHDNERFASMTSDKSLISNAIAFVLLGDGIPVIYYGQEQGLSGKSDPNNREALWLSGYNKESDYYKLIAKANAARNAAVYQDSSYATSQLSVIFSNDHVIATKRGSVVSVFNNLGSSGSSDVTISNTGYSSGEDLVEVLTCSTVSGSSDLQVSIQGGQPQIFVPAKYASDICS</sequence>
<feature type="active site" description="Proton donor" evidence="13">
    <location>
        <position position="257"/>
    </location>
</feature>
<evidence type="ECO:0000259" key="20">
    <source>
        <dbReference type="SMART" id="SM00642"/>
    </source>
</evidence>
<dbReference type="SUPFAM" id="SSF51011">
    <property type="entry name" value="Glycosyl hydrolase domain"/>
    <property type="match status" value="1"/>
</dbReference>
<feature type="active site" description="Nucleophile" evidence="13">
    <location>
        <position position="233"/>
    </location>
</feature>
<feature type="disulfide bond" evidence="15">
    <location>
        <begin position="177"/>
        <end position="191"/>
    </location>
</feature>
<comment type="cofactor">
    <cofactor evidence="2">
        <name>Ca(2+)</name>
        <dbReference type="ChEBI" id="CHEBI:29108"/>
    </cofactor>
</comment>